<name>A0ACB8IAM1_CITSI</name>
<accession>A0ACB8IAM1</accession>
<gene>
    <name evidence="1" type="ORF">KPL71_027893</name>
</gene>
<keyword evidence="2" id="KW-1185">Reference proteome</keyword>
<protein>
    <submittedName>
        <fullName evidence="1">TRAF-like family protein</fullName>
    </submittedName>
</protein>
<proteinExistence type="predicted"/>
<dbReference type="EMBL" id="CM039178">
    <property type="protein sequence ID" value="KAH9684099.1"/>
    <property type="molecule type" value="Genomic_DNA"/>
</dbReference>
<sequence length="415" mass="46715">MCTSARKREDRLANLTHELPAYSSLILGEDPRADTAGLSANAWGCENPPVRPACRPLRPKGWGPACFVQDELHVVREEVEEVRSDWAWHKCTLSANLAFASTSDARRIDMPKPDTYDGIRNATIVDNFLFGLDQYFDVMVEKYESGDFEAGGYKWKLVLYPAGNKSKNVKEHISVYLAMENTSSLQHGWEVYAVFRLFLLDQNKGNFLILQDAMGIERRFHRLKLEWGFDEFIPIKAFNDASNGFLLEDTCVFGAEVFVSKERSTGKGECLSMIKDAPSIKHVWRIDNFSKLRSECCDSQVFNSGDQKWKIQLYPTGRRHGTGTHLAMYLALADSTTLTPGSKIYAEFTVRLLDQVQARHIAGKANFWFSASNPESGWARYVSFAYFNNPGNGCLVKDVCSVEAEVTVHGVSNAL</sequence>
<dbReference type="Proteomes" id="UP000829398">
    <property type="component" value="Chromosome 9"/>
</dbReference>
<reference evidence="2" key="1">
    <citation type="journal article" date="2023" name="Hortic. Res.">
        <title>A chromosome-level phased genome enabling allele-level studies in sweet orange: a case study on citrus Huanglongbing tolerance.</title>
        <authorList>
            <person name="Wu B."/>
            <person name="Yu Q."/>
            <person name="Deng Z."/>
            <person name="Duan Y."/>
            <person name="Luo F."/>
            <person name="Gmitter F. Jr."/>
        </authorList>
    </citation>
    <scope>NUCLEOTIDE SEQUENCE [LARGE SCALE GENOMIC DNA]</scope>
    <source>
        <strain evidence="2">cv. Valencia</strain>
    </source>
</reference>
<evidence type="ECO:0000313" key="2">
    <source>
        <dbReference type="Proteomes" id="UP000829398"/>
    </source>
</evidence>
<comment type="caution">
    <text evidence="1">The sequence shown here is derived from an EMBL/GenBank/DDBJ whole genome shotgun (WGS) entry which is preliminary data.</text>
</comment>
<evidence type="ECO:0000313" key="1">
    <source>
        <dbReference type="EMBL" id="KAH9684099.1"/>
    </source>
</evidence>
<organism evidence="1 2">
    <name type="scientific">Citrus sinensis</name>
    <name type="common">Sweet orange</name>
    <name type="synonym">Citrus aurantium var. sinensis</name>
    <dbReference type="NCBI Taxonomy" id="2711"/>
    <lineage>
        <taxon>Eukaryota</taxon>
        <taxon>Viridiplantae</taxon>
        <taxon>Streptophyta</taxon>
        <taxon>Embryophyta</taxon>
        <taxon>Tracheophyta</taxon>
        <taxon>Spermatophyta</taxon>
        <taxon>Magnoliopsida</taxon>
        <taxon>eudicotyledons</taxon>
        <taxon>Gunneridae</taxon>
        <taxon>Pentapetalae</taxon>
        <taxon>rosids</taxon>
        <taxon>malvids</taxon>
        <taxon>Sapindales</taxon>
        <taxon>Rutaceae</taxon>
        <taxon>Aurantioideae</taxon>
        <taxon>Citrus</taxon>
    </lineage>
</organism>